<comment type="caution">
    <text evidence="6">Lacks conserved residue(s) required for the propagation of feature annotation.</text>
</comment>
<protein>
    <recommendedName>
        <fullName evidence="12">Intestinal mucin-like protein</fullName>
    </recommendedName>
</protein>
<dbReference type="SMART" id="SM00832">
    <property type="entry name" value="C8"/>
    <property type="match status" value="1"/>
</dbReference>
<keyword evidence="3" id="KW-0677">Repeat</keyword>
<dbReference type="GeneTree" id="ENSGT00940000163235"/>
<dbReference type="AlphaFoldDB" id="A0AAY5K918"/>
<dbReference type="Pfam" id="PF08742">
    <property type="entry name" value="C8"/>
    <property type="match status" value="1"/>
</dbReference>
<feature type="disulfide bond" evidence="6">
    <location>
        <begin position="542"/>
        <end position="596"/>
    </location>
</feature>
<keyword evidence="5" id="KW-0325">Glycoprotein</keyword>
<dbReference type="Proteomes" id="UP000265140">
    <property type="component" value="Chromosome 2"/>
</dbReference>
<dbReference type="SUPFAM" id="SSF57567">
    <property type="entry name" value="Serine protease inhibitors"/>
    <property type="match status" value="1"/>
</dbReference>
<evidence type="ECO:0000259" key="9">
    <source>
        <dbReference type="PROSITE" id="PS51233"/>
    </source>
</evidence>
<dbReference type="PROSITE" id="PS50184">
    <property type="entry name" value="VWFC_2"/>
    <property type="match status" value="2"/>
</dbReference>
<evidence type="ECO:0000313" key="11">
    <source>
        <dbReference type="Proteomes" id="UP000265140"/>
    </source>
</evidence>
<evidence type="ECO:0000256" key="2">
    <source>
        <dbReference type="ARBA" id="ARBA00022525"/>
    </source>
</evidence>
<evidence type="ECO:0008006" key="12">
    <source>
        <dbReference type="Google" id="ProtNLM"/>
    </source>
</evidence>
<evidence type="ECO:0000259" key="7">
    <source>
        <dbReference type="PROSITE" id="PS01225"/>
    </source>
</evidence>
<comment type="subcellular location">
    <subcellularLocation>
        <location evidence="1">Secreted</location>
    </subcellularLocation>
</comment>
<evidence type="ECO:0000256" key="4">
    <source>
        <dbReference type="ARBA" id="ARBA00023157"/>
    </source>
</evidence>
<evidence type="ECO:0000259" key="8">
    <source>
        <dbReference type="PROSITE" id="PS50184"/>
    </source>
</evidence>
<dbReference type="PROSITE" id="PS01225">
    <property type="entry name" value="CTCK_2"/>
    <property type="match status" value="1"/>
</dbReference>
<reference evidence="10" key="3">
    <citation type="submission" date="2025-09" db="UniProtKB">
        <authorList>
            <consortium name="Ensembl"/>
        </authorList>
    </citation>
    <scope>IDENTIFICATION</scope>
</reference>
<evidence type="ECO:0000256" key="5">
    <source>
        <dbReference type="ARBA" id="ARBA00023180"/>
    </source>
</evidence>
<feature type="disulfide bond" evidence="6">
    <location>
        <begin position="531"/>
        <end position="580"/>
    </location>
</feature>
<reference evidence="10 11" key="1">
    <citation type="submission" date="2020-02" db="EMBL/GenBank/DDBJ databases">
        <title>Esox lucius (northern pike) genome, fEsoLuc1, primary haplotype.</title>
        <authorList>
            <person name="Myers G."/>
            <person name="Karagic N."/>
            <person name="Meyer A."/>
            <person name="Pippel M."/>
            <person name="Reichard M."/>
            <person name="Winkler S."/>
            <person name="Tracey A."/>
            <person name="Sims Y."/>
            <person name="Howe K."/>
            <person name="Rhie A."/>
            <person name="Formenti G."/>
            <person name="Durbin R."/>
            <person name="Fedrigo O."/>
            <person name="Jarvis E.D."/>
        </authorList>
    </citation>
    <scope>NUCLEOTIDE SEQUENCE [LARGE SCALE GENOMIC DNA]</scope>
</reference>
<feature type="domain" description="VWFD" evidence="9">
    <location>
        <begin position="1"/>
        <end position="114"/>
    </location>
</feature>
<dbReference type="GO" id="GO:0031012">
    <property type="term" value="C:extracellular matrix"/>
    <property type="evidence" value="ECO:0007669"/>
    <property type="project" value="TreeGrafter"/>
</dbReference>
<organism evidence="10 11">
    <name type="scientific">Esox lucius</name>
    <name type="common">Northern pike</name>
    <dbReference type="NCBI Taxonomy" id="8010"/>
    <lineage>
        <taxon>Eukaryota</taxon>
        <taxon>Metazoa</taxon>
        <taxon>Chordata</taxon>
        <taxon>Craniata</taxon>
        <taxon>Vertebrata</taxon>
        <taxon>Euteleostomi</taxon>
        <taxon>Actinopterygii</taxon>
        <taxon>Neopterygii</taxon>
        <taxon>Teleostei</taxon>
        <taxon>Protacanthopterygii</taxon>
        <taxon>Esociformes</taxon>
        <taxon>Esocidae</taxon>
        <taxon>Esox</taxon>
    </lineage>
</organism>
<keyword evidence="4 6" id="KW-1015">Disulfide bond</keyword>
<dbReference type="InterPro" id="IPR001007">
    <property type="entry name" value="VWF_dom"/>
</dbReference>
<accession>A0AAY5K918</accession>
<dbReference type="InterPro" id="IPR050780">
    <property type="entry name" value="Mucin_vWF_Thrombospondin_sf"/>
</dbReference>
<reference evidence="10" key="2">
    <citation type="submission" date="2025-08" db="UniProtKB">
        <authorList>
            <consortium name="Ensembl"/>
        </authorList>
    </citation>
    <scope>IDENTIFICATION</scope>
</reference>
<evidence type="ECO:0000256" key="6">
    <source>
        <dbReference type="PROSITE-ProRule" id="PRU00039"/>
    </source>
</evidence>
<dbReference type="PROSITE" id="PS51233">
    <property type="entry name" value="VWFD"/>
    <property type="match status" value="1"/>
</dbReference>
<feature type="disulfide bond" evidence="6">
    <location>
        <begin position="546"/>
        <end position="598"/>
    </location>
</feature>
<dbReference type="Pfam" id="PF00094">
    <property type="entry name" value="VWD"/>
    <property type="match status" value="1"/>
</dbReference>
<dbReference type="InterPro" id="IPR006207">
    <property type="entry name" value="Cys_knot_C"/>
</dbReference>
<feature type="domain" description="VWFC" evidence="8">
    <location>
        <begin position="369"/>
        <end position="441"/>
    </location>
</feature>
<dbReference type="PANTHER" id="PTHR11339">
    <property type="entry name" value="EXTRACELLULAR MATRIX GLYCOPROTEIN RELATED"/>
    <property type="match status" value="1"/>
</dbReference>
<keyword evidence="2" id="KW-0964">Secreted</keyword>
<dbReference type="PROSITE" id="PS01185">
    <property type="entry name" value="CTCK_1"/>
    <property type="match status" value="1"/>
</dbReference>
<dbReference type="InterPro" id="IPR001846">
    <property type="entry name" value="VWF_type-D"/>
</dbReference>
<dbReference type="InterPro" id="IPR006208">
    <property type="entry name" value="Glyco_hormone_CN"/>
</dbReference>
<feature type="domain" description="VWFC" evidence="8">
    <location>
        <begin position="265"/>
        <end position="333"/>
    </location>
</feature>
<dbReference type="SMART" id="SM00214">
    <property type="entry name" value="VWC"/>
    <property type="match status" value="2"/>
</dbReference>
<keyword evidence="11" id="KW-1185">Reference proteome</keyword>
<sequence>MTKKDVDGVFTNLNYVNGKQIIPAYQTKDFRITDNGIETLVVIPTIDAKISFTGMMFAIYLPWNIFSYNTEGQCGTCDNNRTDDCLLPNGTIDSSCPDMAHYWHVADQNNSQCNPPPVIVPTKPPACVPSICDVIESDVFEQCHGLVDHRPFVEGCHFDVCHIGEITIGCTSIQAYADECAHAGVCIDWRISTNGTCDFTCPKHKVYQACGPQVEPTCNVGYNVKFIQTHNEFSKMEDIRWGGCYCPPGTILKSPSSNTCISNCDICILPNGEWKEANDTWVSGCQECVCDENLLEIQCNQLPCEQQPALTCNQEGEVVVVETVNCCPQEKCECDTKRCSSSNLTCSVGFERDMTMGPCCPIYQCVPKDVCVSNNTEYQPGANVPMGNCQTCVCGDKVDATTNQRIIECKPTECDHTCPQGYEYQAMSEQCGGKCVQTSCVVRLRDNTTHTIQPGSIWTPPGDKCLRFECVKIIDQLITMEVQTVCPDFNSEDCIPGTEVIAPDNCCHHCTSKTKSCSVTNSKVFLFKNGCKSVNEVEITTCGGSCGTYAMYSPEANTMERSCSCCLEVSTTKKEVEMICPDGTKFNHSYLHIENCGCQRTACGTPEVTPVTSLNAG</sequence>
<dbReference type="InterPro" id="IPR036084">
    <property type="entry name" value="Ser_inhib-like_sf"/>
</dbReference>
<dbReference type="Gene3D" id="2.10.25.10">
    <property type="entry name" value="Laminin"/>
    <property type="match status" value="1"/>
</dbReference>
<proteinExistence type="predicted"/>
<dbReference type="SMART" id="SM00041">
    <property type="entry name" value="CT"/>
    <property type="match status" value="1"/>
</dbReference>
<evidence type="ECO:0000256" key="3">
    <source>
        <dbReference type="ARBA" id="ARBA00022737"/>
    </source>
</evidence>
<dbReference type="GO" id="GO:0005615">
    <property type="term" value="C:extracellular space"/>
    <property type="evidence" value="ECO:0007669"/>
    <property type="project" value="TreeGrafter"/>
</dbReference>
<evidence type="ECO:0000313" key="10">
    <source>
        <dbReference type="Ensembl" id="ENSELUP00000085689.1"/>
    </source>
</evidence>
<dbReference type="Ensembl" id="ENSELUT00000107551.1">
    <property type="protein sequence ID" value="ENSELUP00000085689.1"/>
    <property type="gene ID" value="ENSELUG00000043642.1"/>
</dbReference>
<dbReference type="Pfam" id="PF00007">
    <property type="entry name" value="Cys_knot"/>
    <property type="match status" value="1"/>
</dbReference>
<feature type="domain" description="CTCK" evidence="7">
    <location>
        <begin position="510"/>
        <end position="604"/>
    </location>
</feature>
<name>A0AAY5K918_ESOLU</name>
<evidence type="ECO:0000256" key="1">
    <source>
        <dbReference type="ARBA" id="ARBA00004613"/>
    </source>
</evidence>
<dbReference type="InterPro" id="IPR014853">
    <property type="entry name" value="VWF/SSPO/ZAN-like_Cys-rich_dom"/>
</dbReference>